<gene>
    <name evidence="1" type="ORF">CASFOL_023639</name>
</gene>
<accession>A0ABD3CPK8</accession>
<dbReference type="EMBL" id="JAVIJP010000032">
    <property type="protein sequence ID" value="KAL3630655.1"/>
    <property type="molecule type" value="Genomic_DNA"/>
</dbReference>
<reference evidence="2" key="1">
    <citation type="journal article" date="2024" name="IScience">
        <title>Strigolactones Initiate the Formation of Haustorium-like Structures in Castilleja.</title>
        <authorList>
            <person name="Buerger M."/>
            <person name="Peterson D."/>
            <person name="Chory J."/>
        </authorList>
    </citation>
    <scope>NUCLEOTIDE SEQUENCE [LARGE SCALE GENOMIC DNA]</scope>
</reference>
<name>A0ABD3CPK8_9LAMI</name>
<protein>
    <recommendedName>
        <fullName evidence="3">Membrane-associated kinase regulator 5</fullName>
    </recommendedName>
</protein>
<dbReference type="PANTHER" id="PTHR33929">
    <property type="entry name" value="MEMBRANE-ASSOCIATED KINASE REGULATOR 2-RELATED"/>
    <property type="match status" value="1"/>
</dbReference>
<evidence type="ECO:0008006" key="3">
    <source>
        <dbReference type="Google" id="ProtNLM"/>
    </source>
</evidence>
<sequence>MDALGIFKFWRNTVAGADVSPEVDDALNSSIGGTDEETEDDDSLFDLAFKSLDRGAAKKRDEDLKKDSRFIDSPRDVFLSKNEFSSPKPQSPVNILRSTPKFKVFILGFKKSSKCVKSGSSAASPVNKLSRPSELERSNRFSLKIRPAETAVGPVFARDNSLRSKMFKESCDVVSSEKSVPKYLKLIKPFYLRASNKTKSADSVTPSASPAVTPPVNLSPRKFCEVSRVGSFKIMTRNLVKSRSASAADGAPPPSIRRRDDSLLEQHDGIQGAILHCKRSFTNSSNRVIFTLMSSFKRYVTREIEEKFMRGAKTMQHLMNRSGKSGNIKKRLRENDVIFQCL</sequence>
<dbReference type="Proteomes" id="UP001632038">
    <property type="component" value="Unassembled WGS sequence"/>
</dbReference>
<organism evidence="1 2">
    <name type="scientific">Castilleja foliolosa</name>
    <dbReference type="NCBI Taxonomy" id="1961234"/>
    <lineage>
        <taxon>Eukaryota</taxon>
        <taxon>Viridiplantae</taxon>
        <taxon>Streptophyta</taxon>
        <taxon>Embryophyta</taxon>
        <taxon>Tracheophyta</taxon>
        <taxon>Spermatophyta</taxon>
        <taxon>Magnoliopsida</taxon>
        <taxon>eudicotyledons</taxon>
        <taxon>Gunneridae</taxon>
        <taxon>Pentapetalae</taxon>
        <taxon>asterids</taxon>
        <taxon>lamiids</taxon>
        <taxon>Lamiales</taxon>
        <taxon>Orobanchaceae</taxon>
        <taxon>Pedicularideae</taxon>
        <taxon>Castillejinae</taxon>
        <taxon>Castilleja</taxon>
    </lineage>
</organism>
<comment type="caution">
    <text evidence="1">The sequence shown here is derived from an EMBL/GenBank/DDBJ whole genome shotgun (WGS) entry which is preliminary data.</text>
</comment>
<evidence type="ECO:0000313" key="1">
    <source>
        <dbReference type="EMBL" id="KAL3630655.1"/>
    </source>
</evidence>
<dbReference type="AlphaFoldDB" id="A0ABD3CPK8"/>
<proteinExistence type="predicted"/>
<dbReference type="InterPro" id="IPR039619">
    <property type="entry name" value="MAKR2/5"/>
</dbReference>
<dbReference type="PANTHER" id="PTHR33929:SF10">
    <property type="entry name" value="MEMBRANE-ASSOCIATED KINASE REGULATOR 2-RELATED"/>
    <property type="match status" value="1"/>
</dbReference>
<keyword evidence="2" id="KW-1185">Reference proteome</keyword>
<evidence type="ECO:0000313" key="2">
    <source>
        <dbReference type="Proteomes" id="UP001632038"/>
    </source>
</evidence>